<feature type="transmembrane region" description="Helical" evidence="4">
    <location>
        <begin position="306"/>
        <end position="330"/>
    </location>
</feature>
<evidence type="ECO:0000256" key="3">
    <source>
        <dbReference type="SAM" id="MobiDB-lite"/>
    </source>
</evidence>
<evidence type="ECO:0000313" key="6">
    <source>
        <dbReference type="Proteomes" id="UP000199671"/>
    </source>
</evidence>
<feature type="active site" description="Acyl-thioester intermediate" evidence="2">
    <location>
        <position position="267"/>
    </location>
</feature>
<feature type="compositionally biased region" description="Low complexity" evidence="3">
    <location>
        <begin position="344"/>
        <end position="358"/>
    </location>
</feature>
<dbReference type="GO" id="GO:0016787">
    <property type="term" value="F:hydrolase activity"/>
    <property type="evidence" value="ECO:0007669"/>
    <property type="project" value="UniProtKB-KW"/>
</dbReference>
<name>A0A1G9VA63_9ACTO</name>
<dbReference type="InterPro" id="IPR042002">
    <property type="entry name" value="Sortase_C"/>
</dbReference>
<feature type="transmembrane region" description="Helical" evidence="4">
    <location>
        <begin position="60"/>
        <end position="81"/>
    </location>
</feature>
<evidence type="ECO:0000256" key="4">
    <source>
        <dbReference type="SAM" id="Phobius"/>
    </source>
</evidence>
<proteinExistence type="predicted"/>
<feature type="active site" description="Proton donor/acceptor" evidence="2">
    <location>
        <position position="205"/>
    </location>
</feature>
<protein>
    <submittedName>
        <fullName evidence="5">Sortase A</fullName>
    </submittedName>
</protein>
<dbReference type="InterPro" id="IPR005754">
    <property type="entry name" value="Sortase"/>
</dbReference>
<dbReference type="SUPFAM" id="SSF63817">
    <property type="entry name" value="Sortase"/>
    <property type="match status" value="1"/>
</dbReference>
<keyword evidence="1" id="KW-0378">Hydrolase</keyword>
<feature type="compositionally biased region" description="Basic residues" evidence="3">
    <location>
        <begin position="329"/>
        <end position="338"/>
    </location>
</feature>
<sequence>MGQTPSNADVLNEPRRDMEGASTVAPVQPGAGHDDAQPPSSGSGGSSRKPGRKPSRASRLMSVLPFILALAGALVLAYPVLATQHNNARQQEIADQYQAQMDTVSPDVLAAELASADQYNQELASSPILDPWLDQQRPDTPQYQAYLAELDLDEVMAQIVIPKIHVDLPIYHGTEADTLAHGVGHLFGTALPVGGSSTHSVLTGHTGLGSATLFDDLTKLEEGDAFYITAAGRTLKYKVNDVRVVLPHETESLNKVPGEDLVTLITCTPYGVNTHRLLVTGTRVAMDPVQAAAEQAAATPAPMRGWMLWLIGAVVVILTVLTVTAGRAAWRHAKRSRTPGREQATGSAISGTSTGSSAREQADGTAPVDLTESISPYLEALKAQQDSSAPAQPEAVSSRANDDFQPPSGKHP</sequence>
<gene>
    <name evidence="5" type="ORF">SAMN04487766_105167</name>
</gene>
<dbReference type="AlphaFoldDB" id="A0A1G9VA63"/>
<keyword evidence="4" id="KW-0812">Transmembrane</keyword>
<evidence type="ECO:0000256" key="2">
    <source>
        <dbReference type="PIRSR" id="PIRSR605754-1"/>
    </source>
</evidence>
<evidence type="ECO:0000313" key="5">
    <source>
        <dbReference type="EMBL" id="SDM68970.1"/>
    </source>
</evidence>
<dbReference type="Pfam" id="PF04203">
    <property type="entry name" value="Sortase"/>
    <property type="match status" value="1"/>
</dbReference>
<organism evidence="5 6">
    <name type="scientific">Actinomyces ruminicola</name>
    <dbReference type="NCBI Taxonomy" id="332524"/>
    <lineage>
        <taxon>Bacteria</taxon>
        <taxon>Bacillati</taxon>
        <taxon>Actinomycetota</taxon>
        <taxon>Actinomycetes</taxon>
        <taxon>Actinomycetales</taxon>
        <taxon>Actinomycetaceae</taxon>
        <taxon>Actinomyces</taxon>
    </lineage>
</organism>
<dbReference type="NCBIfam" id="NF033745">
    <property type="entry name" value="class_C_sortase"/>
    <property type="match status" value="1"/>
</dbReference>
<keyword evidence="4" id="KW-0472">Membrane</keyword>
<accession>A0A1G9VA63</accession>
<evidence type="ECO:0000256" key="1">
    <source>
        <dbReference type="ARBA" id="ARBA00022801"/>
    </source>
</evidence>
<dbReference type="InterPro" id="IPR023365">
    <property type="entry name" value="Sortase_dom-sf"/>
</dbReference>
<dbReference type="Gene3D" id="2.40.260.10">
    <property type="entry name" value="Sortase"/>
    <property type="match status" value="1"/>
</dbReference>
<dbReference type="NCBIfam" id="TIGR01076">
    <property type="entry name" value="sortase_fam"/>
    <property type="match status" value="1"/>
</dbReference>
<dbReference type="Proteomes" id="UP000199671">
    <property type="component" value="Unassembled WGS sequence"/>
</dbReference>
<dbReference type="CDD" id="cd05827">
    <property type="entry name" value="Sortase_C"/>
    <property type="match status" value="1"/>
</dbReference>
<dbReference type="EMBL" id="FNHU01000005">
    <property type="protein sequence ID" value="SDM68970.1"/>
    <property type="molecule type" value="Genomic_DNA"/>
</dbReference>
<reference evidence="5 6" key="1">
    <citation type="submission" date="2016-10" db="EMBL/GenBank/DDBJ databases">
        <authorList>
            <person name="de Groot N.N."/>
        </authorList>
    </citation>
    <scope>NUCLEOTIDE SEQUENCE [LARGE SCALE GENOMIC DNA]</scope>
    <source>
        <strain evidence="5 6">KPR-7B</strain>
    </source>
</reference>
<keyword evidence="4" id="KW-1133">Transmembrane helix</keyword>
<feature type="region of interest" description="Disordered" evidence="3">
    <location>
        <begin position="329"/>
        <end position="412"/>
    </location>
</feature>
<feature type="region of interest" description="Disordered" evidence="3">
    <location>
        <begin position="1"/>
        <end position="56"/>
    </location>
</feature>